<dbReference type="SMART" id="SM00422">
    <property type="entry name" value="HTH_MERR"/>
    <property type="match status" value="1"/>
</dbReference>
<dbReference type="InterPro" id="IPR011256">
    <property type="entry name" value="Reg_factor_effector_dom_sf"/>
</dbReference>
<dbReference type="PROSITE" id="PS50937">
    <property type="entry name" value="HTH_MERR_2"/>
    <property type="match status" value="1"/>
</dbReference>
<dbReference type="Proteomes" id="UP001279681">
    <property type="component" value="Unassembled WGS sequence"/>
</dbReference>
<protein>
    <submittedName>
        <fullName evidence="6">MerR family transcriptional regulator</fullName>
    </submittedName>
</protein>
<evidence type="ECO:0000313" key="6">
    <source>
        <dbReference type="EMBL" id="MDX8336628.1"/>
    </source>
</evidence>
<dbReference type="SUPFAM" id="SSF46955">
    <property type="entry name" value="Putative DNA-binding domain"/>
    <property type="match status" value="1"/>
</dbReference>
<keyword evidence="1" id="KW-0678">Repressor</keyword>
<gene>
    <name evidence="6" type="ORF">RFV38_08980</name>
</gene>
<evidence type="ECO:0000256" key="4">
    <source>
        <dbReference type="ARBA" id="ARBA00023163"/>
    </source>
</evidence>
<dbReference type="SUPFAM" id="SSF55136">
    <property type="entry name" value="Probable bacterial effector-binding domain"/>
    <property type="match status" value="1"/>
</dbReference>
<dbReference type="InterPro" id="IPR009061">
    <property type="entry name" value="DNA-bd_dom_put_sf"/>
</dbReference>
<evidence type="ECO:0000259" key="5">
    <source>
        <dbReference type="PROSITE" id="PS50937"/>
    </source>
</evidence>
<dbReference type="InterPro" id="IPR000551">
    <property type="entry name" value="MerR-type_HTH_dom"/>
</dbReference>
<evidence type="ECO:0000256" key="2">
    <source>
        <dbReference type="ARBA" id="ARBA00023015"/>
    </source>
</evidence>
<dbReference type="PANTHER" id="PTHR30204:SF69">
    <property type="entry name" value="MERR-FAMILY TRANSCRIPTIONAL REGULATOR"/>
    <property type="match status" value="1"/>
</dbReference>
<accession>A0ABU4WAR1</accession>
<dbReference type="Gene3D" id="3.20.80.10">
    <property type="entry name" value="Regulatory factor, effector binding domain"/>
    <property type="match status" value="1"/>
</dbReference>
<name>A0ABU4WAR1_9FUSO</name>
<proteinExistence type="predicted"/>
<organism evidence="6 7">
    <name type="scientific">Candidatus Cetobacterium colombiensis</name>
    <dbReference type="NCBI Taxonomy" id="3073100"/>
    <lineage>
        <taxon>Bacteria</taxon>
        <taxon>Fusobacteriati</taxon>
        <taxon>Fusobacteriota</taxon>
        <taxon>Fusobacteriia</taxon>
        <taxon>Fusobacteriales</taxon>
        <taxon>Fusobacteriaceae</taxon>
        <taxon>Cetobacterium</taxon>
    </lineage>
</organism>
<sequence length="267" mass="31659">MFNEFFTIGEVSKTTNIPISTLRYYDKVGLLSPAFKNDDTNYRYYTNVQIITLKIISHMRHLGFSIENIKSHFENMDYEHTSELFEKVLLETKLEIEKLKNTEKDIMESYNNFKENLEFEKNLKIPFIDEIEDIKGIIYEESIGNLSELSKVFKKIDKFESKKNLHPNLKGFKLSFKSWQKNRFMKDCFLASMKEQKANTKIIIPKGKYACVYGKGVFEEQDSVEELLNWIKNNGYTPKEEFYITFANLILFKNQKDFLFLLRIPIC</sequence>
<keyword evidence="2" id="KW-0805">Transcription regulation</keyword>
<dbReference type="PANTHER" id="PTHR30204">
    <property type="entry name" value="REDOX-CYCLING DRUG-SENSING TRANSCRIPTIONAL ACTIVATOR SOXR"/>
    <property type="match status" value="1"/>
</dbReference>
<comment type="caution">
    <text evidence="6">The sequence shown here is derived from an EMBL/GenBank/DDBJ whole genome shotgun (WGS) entry which is preliminary data.</text>
</comment>
<evidence type="ECO:0000256" key="3">
    <source>
        <dbReference type="ARBA" id="ARBA00023125"/>
    </source>
</evidence>
<evidence type="ECO:0000313" key="7">
    <source>
        <dbReference type="Proteomes" id="UP001279681"/>
    </source>
</evidence>
<keyword evidence="4" id="KW-0804">Transcription</keyword>
<dbReference type="Gene3D" id="1.10.1660.10">
    <property type="match status" value="1"/>
</dbReference>
<feature type="domain" description="HTH merR-type" evidence="5">
    <location>
        <begin position="5"/>
        <end position="75"/>
    </location>
</feature>
<evidence type="ECO:0000256" key="1">
    <source>
        <dbReference type="ARBA" id="ARBA00022491"/>
    </source>
</evidence>
<keyword evidence="3" id="KW-0238">DNA-binding</keyword>
<dbReference type="Pfam" id="PF13411">
    <property type="entry name" value="MerR_1"/>
    <property type="match status" value="1"/>
</dbReference>
<dbReference type="InterPro" id="IPR047057">
    <property type="entry name" value="MerR_fam"/>
</dbReference>
<reference evidence="7" key="1">
    <citation type="submission" date="2023-07" db="EMBL/GenBank/DDBJ databases">
        <authorList>
            <person name="Colorado M.A."/>
            <person name="Villamil L.M."/>
            <person name="Melo J.F."/>
            <person name="Rodriguez J.A."/>
            <person name="Ruiz R.Y."/>
        </authorList>
    </citation>
    <scope>NUCLEOTIDE SEQUENCE [LARGE SCALE GENOMIC DNA]</scope>
    <source>
        <strain evidence="7">C33</strain>
    </source>
</reference>
<keyword evidence="7" id="KW-1185">Reference proteome</keyword>
<dbReference type="RefSeq" id="WP_320314013.1">
    <property type="nucleotide sequence ID" value="NZ_JAVIKH010000011.1"/>
</dbReference>
<dbReference type="EMBL" id="JAVIKH010000011">
    <property type="protein sequence ID" value="MDX8336628.1"/>
    <property type="molecule type" value="Genomic_DNA"/>
</dbReference>